<dbReference type="PANTHER" id="PTHR38435">
    <property type="match status" value="1"/>
</dbReference>
<organism evidence="2 3">
    <name type="scientific">Saccharolobus caldissimus</name>
    <dbReference type="NCBI Taxonomy" id="1702097"/>
    <lineage>
        <taxon>Archaea</taxon>
        <taxon>Thermoproteota</taxon>
        <taxon>Thermoprotei</taxon>
        <taxon>Sulfolobales</taxon>
        <taxon>Sulfolobaceae</taxon>
        <taxon>Saccharolobus</taxon>
    </lineage>
</organism>
<evidence type="ECO:0000313" key="2">
    <source>
        <dbReference type="EMBL" id="BDB98690.1"/>
    </source>
</evidence>
<protein>
    <recommendedName>
        <fullName evidence="1">6-phospho-N-acetylmuramidase N-terminal domain-containing protein</fullName>
    </recommendedName>
</protein>
<accession>A0AAQ4CSA9</accession>
<evidence type="ECO:0000313" key="3">
    <source>
        <dbReference type="Proteomes" id="UP001319921"/>
    </source>
</evidence>
<dbReference type="AlphaFoldDB" id="A0AAQ4CSA9"/>
<dbReference type="InterPro" id="IPR017853">
    <property type="entry name" value="GH"/>
</dbReference>
<dbReference type="InterPro" id="IPR008589">
    <property type="entry name" value="MupG"/>
</dbReference>
<sequence>MKIGFSVFPGWKEIKDQQIRLVRKAKEFGFTEIFMGIGPGTHWNTPVSEAFQIAKEILAEAGEYYTFVDINPEILKVLNSSPKDLSNIKKAGFKGVRADYGFSKEEIVDMSKQMIVELNPMEITVNELDYITKNADPERIKATHNYYPSLYSAISKEVFEEVTEIFKERGIEIGAFISNPKFNLRTTLEILRFANPFDSANYLSKFVDRVIIGDPIPDEEWLREVAEVKESNITKIRVKVYKRDEETLNFLKGKFKVNKDKEYAIVCYTNREYRKMDCYTKIFKGAVTVRGREIWIFNKDLGVAQYTLIGEIDDINMEILKMSNEITFKVVL</sequence>
<dbReference type="Proteomes" id="UP001319921">
    <property type="component" value="Chromosome"/>
</dbReference>
<dbReference type="PANTHER" id="PTHR38435:SF2">
    <property type="entry name" value="DUF871 DOMAIN-CONTAINING PROTEIN"/>
    <property type="match status" value="1"/>
</dbReference>
<dbReference type="EMBL" id="AP025226">
    <property type="protein sequence ID" value="BDB98690.1"/>
    <property type="molecule type" value="Genomic_DNA"/>
</dbReference>
<name>A0AAQ4CSA9_9CREN</name>
<dbReference type="RefSeq" id="WP_229569067.1">
    <property type="nucleotide sequence ID" value="NZ_AP025226.1"/>
</dbReference>
<dbReference type="InterPro" id="IPR043797">
    <property type="entry name" value="MupG_N"/>
</dbReference>
<feature type="domain" description="6-phospho-N-acetylmuramidase N-terminal" evidence="1">
    <location>
        <begin position="3"/>
        <end position="226"/>
    </location>
</feature>
<proteinExistence type="predicted"/>
<evidence type="ECO:0000259" key="1">
    <source>
        <dbReference type="Pfam" id="PF19200"/>
    </source>
</evidence>
<dbReference type="KEGG" id="scas:SACC_17070"/>
<dbReference type="InterPro" id="IPR013785">
    <property type="entry name" value="Aldolase_TIM"/>
</dbReference>
<dbReference type="Gene3D" id="3.20.20.70">
    <property type="entry name" value="Aldolase class I"/>
    <property type="match status" value="1"/>
</dbReference>
<dbReference type="GeneID" id="68866438"/>
<dbReference type="SUPFAM" id="SSF51445">
    <property type="entry name" value="(Trans)glycosidases"/>
    <property type="match status" value="1"/>
</dbReference>
<dbReference type="Pfam" id="PF19200">
    <property type="entry name" value="MupG_N"/>
    <property type="match status" value="1"/>
</dbReference>
<keyword evidence="3" id="KW-1185">Reference proteome</keyword>
<gene>
    <name evidence="2" type="ORF">SACC_17070</name>
</gene>
<reference evidence="2 3" key="1">
    <citation type="journal article" date="2022" name="Microbiol. Resour. Announc.">
        <title>Complete Genome Sequence of the Hyperthermophilic and Acidophilic Archaeon Saccharolobus caldissimus Strain HS-3T.</title>
        <authorList>
            <person name="Sakai H.D."/>
            <person name="Kurosawa N."/>
        </authorList>
    </citation>
    <scope>NUCLEOTIDE SEQUENCE [LARGE SCALE GENOMIC DNA]</scope>
    <source>
        <strain evidence="2 3">JCM32116</strain>
    </source>
</reference>